<dbReference type="AlphaFoldDB" id="A0A6J5B7B9"/>
<protein>
    <recommendedName>
        <fullName evidence="3">Peroxiredoxin OsmC</fullName>
    </recommendedName>
</protein>
<dbReference type="PANTHER" id="PTHR42830:SF1">
    <property type="entry name" value="OSMOTICALLY INDUCIBLE FAMILY PROTEIN"/>
    <property type="match status" value="1"/>
</dbReference>
<dbReference type="GO" id="GO:0006979">
    <property type="term" value="P:response to oxidative stress"/>
    <property type="evidence" value="ECO:0007669"/>
    <property type="project" value="InterPro"/>
</dbReference>
<dbReference type="Gene3D" id="3.30.300.20">
    <property type="match status" value="1"/>
</dbReference>
<evidence type="ECO:0000313" key="1">
    <source>
        <dbReference type="EMBL" id="CAB3693128.1"/>
    </source>
</evidence>
<name>A0A6J5B7B9_9BURK</name>
<dbReference type="InterPro" id="IPR052707">
    <property type="entry name" value="OsmC_Ohr_Peroxiredoxin"/>
</dbReference>
<dbReference type="EMBL" id="CADIJZ010000011">
    <property type="protein sequence ID" value="CAB3693128.1"/>
    <property type="molecule type" value="Genomic_DNA"/>
</dbReference>
<reference evidence="1 2" key="1">
    <citation type="submission" date="2020-04" db="EMBL/GenBank/DDBJ databases">
        <authorList>
            <person name="De Canck E."/>
        </authorList>
    </citation>
    <scope>NUCLEOTIDE SEQUENCE [LARGE SCALE GENOMIC DNA]</scope>
    <source>
        <strain evidence="1 2">LMG 27174</strain>
    </source>
</reference>
<dbReference type="PANTHER" id="PTHR42830">
    <property type="entry name" value="OSMOTICALLY INDUCIBLE FAMILY PROTEIN"/>
    <property type="match status" value="1"/>
</dbReference>
<dbReference type="NCBIfam" id="TIGR03562">
    <property type="entry name" value="osmo_induc_OsmC"/>
    <property type="match status" value="1"/>
</dbReference>
<dbReference type="InterPro" id="IPR003718">
    <property type="entry name" value="OsmC/Ohr_fam"/>
</dbReference>
<dbReference type="SUPFAM" id="SSF82784">
    <property type="entry name" value="OsmC-like"/>
    <property type="match status" value="1"/>
</dbReference>
<evidence type="ECO:0000313" key="2">
    <source>
        <dbReference type="Proteomes" id="UP000494205"/>
    </source>
</evidence>
<dbReference type="GO" id="GO:0004601">
    <property type="term" value="F:peroxidase activity"/>
    <property type="evidence" value="ECO:0007669"/>
    <property type="project" value="InterPro"/>
</dbReference>
<gene>
    <name evidence="1" type="ORF">LMG27174_03269</name>
</gene>
<evidence type="ECO:0008006" key="3">
    <source>
        <dbReference type="Google" id="ProtNLM"/>
    </source>
</evidence>
<dbReference type="Proteomes" id="UP000494205">
    <property type="component" value="Unassembled WGS sequence"/>
</dbReference>
<dbReference type="InterPro" id="IPR019904">
    <property type="entry name" value="Peroxiredoxin_OsmC"/>
</dbReference>
<organism evidence="1 2">
    <name type="scientific">Paraburkholderia rhynchosiae</name>
    <dbReference type="NCBI Taxonomy" id="487049"/>
    <lineage>
        <taxon>Bacteria</taxon>
        <taxon>Pseudomonadati</taxon>
        <taxon>Pseudomonadota</taxon>
        <taxon>Betaproteobacteria</taxon>
        <taxon>Burkholderiales</taxon>
        <taxon>Burkholderiaceae</taxon>
        <taxon>Paraburkholderia</taxon>
    </lineage>
</organism>
<dbReference type="InterPro" id="IPR036102">
    <property type="entry name" value="OsmC/Ohrsf"/>
</dbReference>
<dbReference type="InterPro" id="IPR015946">
    <property type="entry name" value="KH_dom-like_a/b"/>
</dbReference>
<dbReference type="Pfam" id="PF02566">
    <property type="entry name" value="OsmC"/>
    <property type="match status" value="1"/>
</dbReference>
<sequence>MMKIGPRPRLSLSAALATDAEAAEHPGWTVAAGIVVSRAAREAGHKQERAMKRKASAVWQGGLQDGKGSISTDSGVLKETQYSFATRFADGIGTNPEELIAAAHAGCFSMALSAELGKAGITPERIGTTATVTLDKDGGGFTITAVHLDVAVKIPGGDRAAFDKATADAKAGCPVSKVLNATITMDAKLET</sequence>
<accession>A0A6J5B7B9</accession>
<proteinExistence type="predicted"/>